<dbReference type="Proteomes" id="UP001301769">
    <property type="component" value="Unassembled WGS sequence"/>
</dbReference>
<organism evidence="3 4">
    <name type="scientific">Rhypophila decipiens</name>
    <dbReference type="NCBI Taxonomy" id="261697"/>
    <lineage>
        <taxon>Eukaryota</taxon>
        <taxon>Fungi</taxon>
        <taxon>Dikarya</taxon>
        <taxon>Ascomycota</taxon>
        <taxon>Pezizomycotina</taxon>
        <taxon>Sordariomycetes</taxon>
        <taxon>Sordariomycetidae</taxon>
        <taxon>Sordariales</taxon>
        <taxon>Naviculisporaceae</taxon>
        <taxon>Rhypophila</taxon>
    </lineage>
</organism>
<dbReference type="Gene3D" id="3.30.70.100">
    <property type="match status" value="1"/>
</dbReference>
<sequence length="140" mass="16099">MTDSSSQPLKYTVTHYRQPEHTHEEFINWIVEVHLPLALPVLKKHGVLEYSLFETPAAVNEAAKQEMGKFRPDWDFADFDCFLEYTLPSVETIKNVLSDPDWVVAVQDQDEWVDMGRALVSLGYSTPYLLKTGEIVNLKK</sequence>
<accession>A0AAN6Y188</accession>
<feature type="domain" description="EthD" evidence="2">
    <location>
        <begin position="19"/>
        <end position="115"/>
    </location>
</feature>
<reference evidence="3" key="2">
    <citation type="submission" date="2023-05" db="EMBL/GenBank/DDBJ databases">
        <authorList>
            <consortium name="Lawrence Berkeley National Laboratory"/>
            <person name="Steindorff A."/>
            <person name="Hensen N."/>
            <person name="Bonometti L."/>
            <person name="Westerberg I."/>
            <person name="Brannstrom I.O."/>
            <person name="Guillou S."/>
            <person name="Cros-Aarteil S."/>
            <person name="Calhoun S."/>
            <person name="Haridas S."/>
            <person name="Kuo A."/>
            <person name="Mondo S."/>
            <person name="Pangilinan J."/>
            <person name="Riley R."/>
            <person name="Labutti K."/>
            <person name="Andreopoulos B."/>
            <person name="Lipzen A."/>
            <person name="Chen C."/>
            <person name="Yanf M."/>
            <person name="Daum C."/>
            <person name="Ng V."/>
            <person name="Clum A."/>
            <person name="Ohm R."/>
            <person name="Martin F."/>
            <person name="Silar P."/>
            <person name="Natvig D."/>
            <person name="Lalanne C."/>
            <person name="Gautier V."/>
            <person name="Ament-Velasquez S.L."/>
            <person name="Kruys A."/>
            <person name="Hutchinson M.I."/>
            <person name="Powell A.J."/>
            <person name="Barry K."/>
            <person name="Miller A.N."/>
            <person name="Grigoriev I.V."/>
            <person name="Debuchy R."/>
            <person name="Gladieux P."/>
            <person name="Thoren M.H."/>
            <person name="Johannesson H."/>
        </authorList>
    </citation>
    <scope>NUCLEOTIDE SEQUENCE</scope>
    <source>
        <strain evidence="3">PSN293</strain>
    </source>
</reference>
<name>A0AAN6Y188_9PEZI</name>
<evidence type="ECO:0000259" key="2">
    <source>
        <dbReference type="Pfam" id="PF07110"/>
    </source>
</evidence>
<dbReference type="InterPro" id="IPR011008">
    <property type="entry name" value="Dimeric_a/b-barrel"/>
</dbReference>
<comment type="caution">
    <text evidence="3">The sequence shown here is derived from an EMBL/GenBank/DDBJ whole genome shotgun (WGS) entry which is preliminary data.</text>
</comment>
<dbReference type="EMBL" id="MU858207">
    <property type="protein sequence ID" value="KAK4209390.1"/>
    <property type="molecule type" value="Genomic_DNA"/>
</dbReference>
<evidence type="ECO:0000256" key="1">
    <source>
        <dbReference type="ARBA" id="ARBA00005986"/>
    </source>
</evidence>
<evidence type="ECO:0000313" key="3">
    <source>
        <dbReference type="EMBL" id="KAK4209390.1"/>
    </source>
</evidence>
<evidence type="ECO:0000313" key="4">
    <source>
        <dbReference type="Proteomes" id="UP001301769"/>
    </source>
</evidence>
<proteinExistence type="inferred from homology"/>
<dbReference type="Pfam" id="PF07110">
    <property type="entry name" value="EthD"/>
    <property type="match status" value="1"/>
</dbReference>
<dbReference type="SUPFAM" id="SSF54909">
    <property type="entry name" value="Dimeric alpha+beta barrel"/>
    <property type="match status" value="1"/>
</dbReference>
<dbReference type="InterPro" id="IPR009799">
    <property type="entry name" value="EthD_dom"/>
</dbReference>
<gene>
    <name evidence="3" type="ORF">QBC37DRAFT_294739</name>
</gene>
<protein>
    <recommendedName>
        <fullName evidence="2">EthD domain-containing protein</fullName>
    </recommendedName>
</protein>
<dbReference type="AlphaFoldDB" id="A0AAN6Y188"/>
<dbReference type="GO" id="GO:0016491">
    <property type="term" value="F:oxidoreductase activity"/>
    <property type="evidence" value="ECO:0007669"/>
    <property type="project" value="InterPro"/>
</dbReference>
<reference evidence="3" key="1">
    <citation type="journal article" date="2023" name="Mol. Phylogenet. Evol.">
        <title>Genome-scale phylogeny and comparative genomics of the fungal order Sordariales.</title>
        <authorList>
            <person name="Hensen N."/>
            <person name="Bonometti L."/>
            <person name="Westerberg I."/>
            <person name="Brannstrom I.O."/>
            <person name="Guillou S."/>
            <person name="Cros-Aarteil S."/>
            <person name="Calhoun S."/>
            <person name="Haridas S."/>
            <person name="Kuo A."/>
            <person name="Mondo S."/>
            <person name="Pangilinan J."/>
            <person name="Riley R."/>
            <person name="LaButti K."/>
            <person name="Andreopoulos B."/>
            <person name="Lipzen A."/>
            <person name="Chen C."/>
            <person name="Yan M."/>
            <person name="Daum C."/>
            <person name="Ng V."/>
            <person name="Clum A."/>
            <person name="Steindorff A."/>
            <person name="Ohm R.A."/>
            <person name="Martin F."/>
            <person name="Silar P."/>
            <person name="Natvig D.O."/>
            <person name="Lalanne C."/>
            <person name="Gautier V."/>
            <person name="Ament-Velasquez S.L."/>
            <person name="Kruys A."/>
            <person name="Hutchinson M.I."/>
            <person name="Powell A.J."/>
            <person name="Barry K."/>
            <person name="Miller A.N."/>
            <person name="Grigoriev I.V."/>
            <person name="Debuchy R."/>
            <person name="Gladieux P."/>
            <person name="Hiltunen Thoren M."/>
            <person name="Johannesson H."/>
        </authorList>
    </citation>
    <scope>NUCLEOTIDE SEQUENCE</scope>
    <source>
        <strain evidence="3">PSN293</strain>
    </source>
</reference>
<keyword evidence="4" id="KW-1185">Reference proteome</keyword>
<comment type="similarity">
    <text evidence="1">Belongs to the tpcK family.</text>
</comment>